<dbReference type="InterPro" id="IPR038731">
    <property type="entry name" value="RgtA/B/C-like"/>
</dbReference>
<dbReference type="Pfam" id="PF13231">
    <property type="entry name" value="PMT_2"/>
    <property type="match status" value="1"/>
</dbReference>
<feature type="transmembrane region" description="Helical" evidence="1">
    <location>
        <begin position="308"/>
        <end position="324"/>
    </location>
</feature>
<keyword evidence="1" id="KW-0472">Membrane</keyword>
<evidence type="ECO:0000313" key="3">
    <source>
        <dbReference type="EMBL" id="OGC55047.1"/>
    </source>
</evidence>
<feature type="transmembrane region" description="Helical" evidence="1">
    <location>
        <begin position="359"/>
        <end position="379"/>
    </location>
</feature>
<organism evidence="3 4">
    <name type="scientific">candidate division WWE3 bacterium RIFCSPLOWO2_01_FULL_41_18</name>
    <dbReference type="NCBI Taxonomy" id="1802625"/>
    <lineage>
        <taxon>Bacteria</taxon>
        <taxon>Katanobacteria</taxon>
    </lineage>
</organism>
<gene>
    <name evidence="3" type="ORF">A3A78_03650</name>
</gene>
<name>A0A1F4VD29_UNCKA</name>
<proteinExistence type="predicted"/>
<feature type="domain" description="Glycosyltransferase RgtA/B/C/D-like" evidence="2">
    <location>
        <begin position="67"/>
        <end position="215"/>
    </location>
</feature>
<feature type="transmembrane region" description="Helical" evidence="1">
    <location>
        <begin position="386"/>
        <end position="405"/>
    </location>
</feature>
<accession>A0A1F4VD29</accession>
<feature type="transmembrane region" description="Helical" evidence="1">
    <location>
        <begin position="116"/>
        <end position="135"/>
    </location>
</feature>
<sequence>MATVIKWNKVFYGLFFGLAFLTAIFFRFVKLGYSEFVSDEVDVLGFLFTKKSFFDFLVEQKKGPGQFVVTYLVNFFVNNLNNIELIHRFPYAVIGIVFVIVAFLLARRVYGEKSALISLIFISLSGLLIAMSRYLQFPPFVLALGCLSILLTCNQLSENKSSVKIPILNGLVSGAALLFHYDALAFIIPTTVSLLIARKLKSLFVYISTVFITSMLFYIRFFLHPAFSKTLNFLLFERVFSDTKNSLSISLSIFSLYHSKEFLVIMVMGSLLWINTFSKKLDVKRTVLFALALALTVARAYVNKSYVYNLSVFTWALFIILYLYDLYKLKGLKSENLMEIWLLTSFFTYFVFIKFPLTHIYNFLIPLFIIISTEFYKFFREFPLPAASVLSVLIISSASFNYFAFIDTDREYPWKKKTYVFGKMYEGVARKEMTRGVFGLTYKRGWKEIRAEVDKLKLINDIKTYDTNEKPSISDFYLKYGSNDISYNTHKPDLYIKINSPYSVYDAVDLPGNSIVRRDRYKIYLVRK</sequence>
<dbReference type="Proteomes" id="UP000176504">
    <property type="component" value="Unassembled WGS sequence"/>
</dbReference>
<feature type="transmembrane region" description="Helical" evidence="1">
    <location>
        <begin position="247"/>
        <end position="274"/>
    </location>
</feature>
<protein>
    <recommendedName>
        <fullName evidence="2">Glycosyltransferase RgtA/B/C/D-like domain-containing protein</fullName>
    </recommendedName>
</protein>
<reference evidence="3 4" key="1">
    <citation type="journal article" date="2016" name="Nat. Commun.">
        <title>Thousands of microbial genomes shed light on interconnected biogeochemical processes in an aquifer system.</title>
        <authorList>
            <person name="Anantharaman K."/>
            <person name="Brown C.T."/>
            <person name="Hug L.A."/>
            <person name="Sharon I."/>
            <person name="Castelle C.J."/>
            <person name="Probst A.J."/>
            <person name="Thomas B.C."/>
            <person name="Singh A."/>
            <person name="Wilkins M.J."/>
            <person name="Karaoz U."/>
            <person name="Brodie E.L."/>
            <person name="Williams K.H."/>
            <person name="Hubbard S.S."/>
            <person name="Banfield J.F."/>
        </authorList>
    </citation>
    <scope>NUCLEOTIDE SEQUENCE [LARGE SCALE GENOMIC DNA]</scope>
</reference>
<feature type="transmembrane region" description="Helical" evidence="1">
    <location>
        <begin position="12"/>
        <end position="29"/>
    </location>
</feature>
<dbReference type="AlphaFoldDB" id="A0A1F4VD29"/>
<keyword evidence="1" id="KW-0812">Transmembrane</keyword>
<feature type="transmembrane region" description="Helical" evidence="1">
    <location>
        <begin position="336"/>
        <end position="353"/>
    </location>
</feature>
<dbReference type="EMBL" id="MEVI01000003">
    <property type="protein sequence ID" value="OGC55047.1"/>
    <property type="molecule type" value="Genomic_DNA"/>
</dbReference>
<evidence type="ECO:0000256" key="1">
    <source>
        <dbReference type="SAM" id="Phobius"/>
    </source>
</evidence>
<keyword evidence="1" id="KW-1133">Transmembrane helix</keyword>
<feature type="transmembrane region" description="Helical" evidence="1">
    <location>
        <begin position="203"/>
        <end position="227"/>
    </location>
</feature>
<comment type="caution">
    <text evidence="3">The sequence shown here is derived from an EMBL/GenBank/DDBJ whole genome shotgun (WGS) entry which is preliminary data.</text>
</comment>
<evidence type="ECO:0000313" key="4">
    <source>
        <dbReference type="Proteomes" id="UP000176504"/>
    </source>
</evidence>
<evidence type="ECO:0000259" key="2">
    <source>
        <dbReference type="Pfam" id="PF13231"/>
    </source>
</evidence>
<feature type="transmembrane region" description="Helical" evidence="1">
    <location>
        <begin position="177"/>
        <end position="196"/>
    </location>
</feature>
<feature type="transmembrane region" description="Helical" evidence="1">
    <location>
        <begin position="89"/>
        <end position="110"/>
    </location>
</feature>